<dbReference type="SUPFAM" id="SSF55455">
    <property type="entry name" value="SRF-like"/>
    <property type="match status" value="1"/>
</dbReference>
<dbReference type="Gene3D" id="6.10.140.920">
    <property type="match status" value="1"/>
</dbReference>
<dbReference type="InterPro" id="IPR002100">
    <property type="entry name" value="TF_MADSbox"/>
</dbReference>
<gene>
    <name evidence="8" type="ORF">Ccrd_013801</name>
</gene>
<dbReference type="CDD" id="cd00265">
    <property type="entry name" value="MADS_MEF2_like"/>
    <property type="match status" value="1"/>
</dbReference>
<comment type="caution">
    <text evidence="8">The sequence shown here is derived from an EMBL/GenBank/DDBJ whole genome shotgun (WGS) entry which is preliminary data.</text>
</comment>
<proteinExistence type="predicted"/>
<evidence type="ECO:0000256" key="1">
    <source>
        <dbReference type="ARBA" id="ARBA00004123"/>
    </source>
</evidence>
<dbReference type="Gramene" id="KVI07839">
    <property type="protein sequence ID" value="KVI07839"/>
    <property type="gene ID" value="Ccrd_013801"/>
</dbReference>
<reference evidence="8 9" key="1">
    <citation type="journal article" date="2016" name="Sci. Rep.">
        <title>The genome sequence of the outbreeding globe artichoke constructed de novo incorporating a phase-aware low-pass sequencing strategy of F1 progeny.</title>
        <authorList>
            <person name="Scaglione D."/>
            <person name="Reyes-Chin-Wo S."/>
            <person name="Acquadro A."/>
            <person name="Froenicke L."/>
            <person name="Portis E."/>
            <person name="Beitel C."/>
            <person name="Tirone M."/>
            <person name="Mauro R."/>
            <person name="Lo Monaco A."/>
            <person name="Mauromicale G."/>
            <person name="Faccioli P."/>
            <person name="Cattivelli L."/>
            <person name="Rieseberg L."/>
            <person name="Michelmore R."/>
            <person name="Lanteri S."/>
        </authorList>
    </citation>
    <scope>NUCLEOTIDE SEQUENCE [LARGE SCALE GENOMIC DNA]</scope>
    <source>
        <strain evidence="8">2C</strain>
    </source>
</reference>
<dbReference type="OMA" id="CVETIID"/>
<evidence type="ECO:0000313" key="8">
    <source>
        <dbReference type="EMBL" id="KVI07839.1"/>
    </source>
</evidence>
<dbReference type="SMART" id="SM00432">
    <property type="entry name" value="MADS"/>
    <property type="match status" value="1"/>
</dbReference>
<keyword evidence="2" id="KW-0805">Transcription regulation</keyword>
<evidence type="ECO:0000256" key="4">
    <source>
        <dbReference type="ARBA" id="ARBA00023163"/>
    </source>
</evidence>
<keyword evidence="4" id="KW-0804">Transcription</keyword>
<organism evidence="8 9">
    <name type="scientific">Cynara cardunculus var. scolymus</name>
    <name type="common">Globe artichoke</name>
    <name type="synonym">Cynara scolymus</name>
    <dbReference type="NCBI Taxonomy" id="59895"/>
    <lineage>
        <taxon>Eukaryota</taxon>
        <taxon>Viridiplantae</taxon>
        <taxon>Streptophyta</taxon>
        <taxon>Embryophyta</taxon>
        <taxon>Tracheophyta</taxon>
        <taxon>Spermatophyta</taxon>
        <taxon>Magnoliopsida</taxon>
        <taxon>eudicotyledons</taxon>
        <taxon>Gunneridae</taxon>
        <taxon>Pentapetalae</taxon>
        <taxon>asterids</taxon>
        <taxon>campanulids</taxon>
        <taxon>Asterales</taxon>
        <taxon>Asteraceae</taxon>
        <taxon>Carduoideae</taxon>
        <taxon>Cardueae</taxon>
        <taxon>Carduinae</taxon>
        <taxon>Cynara</taxon>
    </lineage>
</organism>
<accession>A0A103YEY5</accession>
<keyword evidence="9" id="KW-1185">Reference proteome</keyword>
<evidence type="ECO:0000313" key="9">
    <source>
        <dbReference type="Proteomes" id="UP000243975"/>
    </source>
</evidence>
<dbReference type="FunFam" id="3.40.1810.10:FF:000006">
    <property type="entry name" value="Agamous-like MADS-box protein AGL62"/>
    <property type="match status" value="1"/>
</dbReference>
<feature type="domain" description="MADS-box" evidence="7">
    <location>
        <begin position="7"/>
        <end position="67"/>
    </location>
</feature>
<dbReference type="GO" id="GO:0000978">
    <property type="term" value="F:RNA polymerase II cis-regulatory region sequence-specific DNA binding"/>
    <property type="evidence" value="ECO:0007669"/>
    <property type="project" value="TreeGrafter"/>
</dbReference>
<dbReference type="STRING" id="59895.A0A103YEY5"/>
<dbReference type="InterPro" id="IPR036879">
    <property type="entry name" value="TF_MADSbox_sf"/>
</dbReference>
<dbReference type="GO" id="GO:0005634">
    <property type="term" value="C:nucleus"/>
    <property type="evidence" value="ECO:0007669"/>
    <property type="project" value="UniProtKB-SubCell"/>
</dbReference>
<keyword evidence="5" id="KW-0539">Nucleus</keyword>
<dbReference type="InterPro" id="IPR033896">
    <property type="entry name" value="MEF2-like_N"/>
</dbReference>
<evidence type="ECO:0000256" key="5">
    <source>
        <dbReference type="ARBA" id="ARBA00023242"/>
    </source>
</evidence>
<dbReference type="GO" id="GO:0000981">
    <property type="term" value="F:DNA-binding transcription factor activity, RNA polymerase II-specific"/>
    <property type="evidence" value="ECO:0007669"/>
    <property type="project" value="TreeGrafter"/>
</dbReference>
<dbReference type="Proteomes" id="UP000243975">
    <property type="component" value="Unassembled WGS sequence"/>
</dbReference>
<feature type="region of interest" description="Disordered" evidence="6">
    <location>
        <begin position="168"/>
        <end position="199"/>
    </location>
</feature>
<evidence type="ECO:0000256" key="3">
    <source>
        <dbReference type="ARBA" id="ARBA00023125"/>
    </source>
</evidence>
<sequence>MMPKLTKGRQKIEMKKIPDERNLAVTFSKRYSGIFKKASELCTLCGVDIAILIFSPTKKAFSFGHPCVETIIDRYLAQHPPPSSSISQFLEFHRNANTQELTGQLANILRQLEAEKKTGEELDKMKKINQDRCWWEAPIDTLGVEQLEQLKMAMLELKKNAEKQAERLKVEAANRKPTIPISDSTEADAAGPSMSRDMD</sequence>
<evidence type="ECO:0000256" key="2">
    <source>
        <dbReference type="ARBA" id="ARBA00023015"/>
    </source>
</evidence>
<dbReference type="GO" id="GO:0046983">
    <property type="term" value="F:protein dimerization activity"/>
    <property type="evidence" value="ECO:0007669"/>
    <property type="project" value="InterPro"/>
</dbReference>
<dbReference type="PRINTS" id="PR00404">
    <property type="entry name" value="MADSDOMAIN"/>
</dbReference>
<protein>
    <submittedName>
        <fullName evidence="8">Transcription factor, MADS-box</fullName>
    </submittedName>
</protein>
<dbReference type="PROSITE" id="PS50066">
    <property type="entry name" value="MADS_BOX_2"/>
    <property type="match status" value="1"/>
</dbReference>
<dbReference type="AlphaFoldDB" id="A0A103YEY5"/>
<dbReference type="PANTHER" id="PTHR11945">
    <property type="entry name" value="MADS BOX PROTEIN"/>
    <property type="match status" value="1"/>
</dbReference>
<dbReference type="Gene3D" id="3.40.1810.10">
    <property type="entry name" value="Transcription factor, MADS-box"/>
    <property type="match status" value="1"/>
</dbReference>
<evidence type="ECO:0000256" key="6">
    <source>
        <dbReference type="SAM" id="MobiDB-lite"/>
    </source>
</evidence>
<keyword evidence="3" id="KW-0238">DNA-binding</keyword>
<dbReference type="GO" id="GO:0045944">
    <property type="term" value="P:positive regulation of transcription by RNA polymerase II"/>
    <property type="evidence" value="ECO:0007669"/>
    <property type="project" value="InterPro"/>
</dbReference>
<name>A0A103YEY5_CYNCS</name>
<evidence type="ECO:0000259" key="7">
    <source>
        <dbReference type="PROSITE" id="PS50066"/>
    </source>
</evidence>
<dbReference type="Pfam" id="PF00319">
    <property type="entry name" value="SRF-TF"/>
    <property type="match status" value="1"/>
</dbReference>
<comment type="subcellular location">
    <subcellularLocation>
        <location evidence="1">Nucleus</location>
    </subcellularLocation>
</comment>
<dbReference type="PANTHER" id="PTHR11945:SF776">
    <property type="entry name" value="AGAMOUS-LIKE 50-RELATED"/>
    <property type="match status" value="1"/>
</dbReference>
<dbReference type="EMBL" id="LEKV01001483">
    <property type="protein sequence ID" value="KVI07839.1"/>
    <property type="molecule type" value="Genomic_DNA"/>
</dbReference>